<dbReference type="GO" id="GO:0009425">
    <property type="term" value="C:bacterial-type flagellum basal body"/>
    <property type="evidence" value="ECO:0007669"/>
    <property type="project" value="UniProtKB-SubCell"/>
</dbReference>
<evidence type="ECO:0000256" key="3">
    <source>
        <dbReference type="ARBA" id="ARBA00019015"/>
    </source>
</evidence>
<dbReference type="Pfam" id="PF22692">
    <property type="entry name" value="LlgE_F_G_D1"/>
    <property type="match status" value="1"/>
</dbReference>
<keyword evidence="10" id="KW-0282">Flagellum</keyword>
<feature type="domain" description="Flagellar basal-body/hook protein C-terminal" evidence="7">
    <location>
        <begin position="382"/>
        <end position="425"/>
    </location>
</feature>
<dbReference type="GO" id="GO:0071978">
    <property type="term" value="P:bacterial-type flagellum-dependent swarming motility"/>
    <property type="evidence" value="ECO:0007669"/>
    <property type="project" value="TreeGrafter"/>
</dbReference>
<accession>A0AAC9EYP3</accession>
<comment type="similarity">
    <text evidence="2 5">Belongs to the flagella basal body rod proteins family.</text>
</comment>
<evidence type="ECO:0000259" key="6">
    <source>
        <dbReference type="Pfam" id="PF00460"/>
    </source>
</evidence>
<dbReference type="InterPro" id="IPR037058">
    <property type="entry name" value="Falgellar_hook_FlgE_sf"/>
</dbReference>
<dbReference type="Gene3D" id="2.60.98.20">
    <property type="entry name" value="Flagellar hook protein FlgE"/>
    <property type="match status" value="1"/>
</dbReference>
<dbReference type="Pfam" id="PF06429">
    <property type="entry name" value="Flg_bbr_C"/>
    <property type="match status" value="1"/>
</dbReference>
<dbReference type="SUPFAM" id="SSF117143">
    <property type="entry name" value="Flagellar hook protein flgE"/>
    <property type="match status" value="1"/>
</dbReference>
<evidence type="ECO:0000259" key="8">
    <source>
        <dbReference type="Pfam" id="PF07559"/>
    </source>
</evidence>
<dbReference type="PANTHER" id="PTHR30435">
    <property type="entry name" value="FLAGELLAR PROTEIN"/>
    <property type="match status" value="1"/>
</dbReference>
<evidence type="ECO:0000256" key="4">
    <source>
        <dbReference type="ARBA" id="ARBA00023143"/>
    </source>
</evidence>
<dbReference type="RefSeq" id="WP_045584862.1">
    <property type="nucleotide sequence ID" value="NZ_CP012406.1"/>
</dbReference>
<dbReference type="Proteomes" id="UP000069935">
    <property type="component" value="Chromosome 6"/>
</dbReference>
<dbReference type="AlphaFoldDB" id="A0AAC9EYP3"/>
<dbReference type="InterPro" id="IPR001444">
    <property type="entry name" value="Flag_bb_rod_N"/>
</dbReference>
<keyword evidence="10" id="KW-0969">Cilium</keyword>
<dbReference type="Pfam" id="PF07559">
    <property type="entry name" value="FlgE_D2"/>
    <property type="match status" value="1"/>
</dbReference>
<dbReference type="PANTHER" id="PTHR30435:SF1">
    <property type="entry name" value="FLAGELLAR HOOK PROTEIN FLGE"/>
    <property type="match status" value="1"/>
</dbReference>
<evidence type="ECO:0000259" key="9">
    <source>
        <dbReference type="Pfam" id="PF22692"/>
    </source>
</evidence>
<dbReference type="InterPro" id="IPR020013">
    <property type="entry name" value="Flagellar_FlgE/F/G"/>
</dbReference>
<reference evidence="11" key="1">
    <citation type="submission" date="2015-08" db="EMBL/GenBank/DDBJ databases">
        <title>Complete Genome Sequence of Azospirillum thiophilum BV-S.</title>
        <authorList>
            <person name="Fomenkov A."/>
            <person name="Vincze T."/>
            <person name="Grabovich M."/>
            <person name="Dubinina G."/>
            <person name="Orlova M."/>
            <person name="Belousova E."/>
            <person name="Roberts R.J."/>
        </authorList>
    </citation>
    <scope>NUCLEOTIDE SEQUENCE [LARGE SCALE GENOMIC DNA]</scope>
    <source>
        <strain evidence="11">BV-S</strain>
    </source>
</reference>
<proteinExistence type="inferred from homology"/>
<dbReference type="InterPro" id="IPR010930">
    <property type="entry name" value="Flg_bb/hook_C_dom"/>
</dbReference>
<dbReference type="InterPro" id="IPR037925">
    <property type="entry name" value="FlgE/F/G-like"/>
</dbReference>
<name>A0AAC9EYP3_9PROT</name>
<dbReference type="KEGG" id="ati:AL072_31420"/>
<dbReference type="NCBIfam" id="TIGR03506">
    <property type="entry name" value="FlgEFG_subfam"/>
    <property type="match status" value="1"/>
</dbReference>
<keyword evidence="4 5" id="KW-0975">Bacterial flagellum</keyword>
<dbReference type="EMBL" id="CP012406">
    <property type="protein sequence ID" value="ALG75386.1"/>
    <property type="molecule type" value="Genomic_DNA"/>
</dbReference>
<evidence type="ECO:0000256" key="2">
    <source>
        <dbReference type="ARBA" id="ARBA00009677"/>
    </source>
</evidence>
<dbReference type="GO" id="GO:0009424">
    <property type="term" value="C:bacterial-type flagellum hook"/>
    <property type="evidence" value="ECO:0007669"/>
    <property type="project" value="TreeGrafter"/>
</dbReference>
<evidence type="ECO:0000256" key="1">
    <source>
        <dbReference type="ARBA" id="ARBA00004117"/>
    </source>
</evidence>
<comment type="function">
    <text evidence="5">A flexible structure which links the flagellar filament to the drive apparatus in the basal body.</text>
</comment>
<feature type="domain" description="Flagellar hook protein FlgE D2" evidence="8">
    <location>
        <begin position="182"/>
        <end position="306"/>
    </location>
</feature>
<feature type="domain" description="Flagellar hook protein FlgE/F/G-like D1" evidence="9">
    <location>
        <begin position="85"/>
        <end position="141"/>
    </location>
</feature>
<protein>
    <recommendedName>
        <fullName evidence="3 5">Flagellar hook protein FlgE</fullName>
    </recommendedName>
</protein>
<keyword evidence="10" id="KW-0966">Cell projection</keyword>
<reference evidence="10 11" key="2">
    <citation type="journal article" date="2016" name="Genome Announc.">
        <title>Complete Genome Sequence of a Strain of Azospirillum thiophilum Isolated from a Sulfide Spring.</title>
        <authorList>
            <person name="Fomenkov A."/>
            <person name="Vincze T."/>
            <person name="Grabovich M."/>
            <person name="Anton B.P."/>
            <person name="Dubinina G."/>
            <person name="Orlova M."/>
            <person name="Belousova E."/>
            <person name="Roberts R.J."/>
        </authorList>
    </citation>
    <scope>NUCLEOTIDE SEQUENCE [LARGE SCALE GENOMIC DNA]</scope>
    <source>
        <strain evidence="10 11">BV-S</strain>
    </source>
</reference>
<dbReference type="Pfam" id="PF00460">
    <property type="entry name" value="Flg_bb_rod"/>
    <property type="match status" value="1"/>
</dbReference>
<comment type="subcellular location">
    <subcellularLocation>
        <location evidence="1 5">Bacterial flagellum basal body</location>
    </subcellularLocation>
</comment>
<keyword evidence="11" id="KW-1185">Reference proteome</keyword>
<dbReference type="InterPro" id="IPR053967">
    <property type="entry name" value="LlgE_F_G-like_D1"/>
</dbReference>
<evidence type="ECO:0000313" key="10">
    <source>
        <dbReference type="EMBL" id="ALG75386.1"/>
    </source>
</evidence>
<sequence>MSLYSAMRSGISGMSAQSARLAAISDNISNSQTAGYKRATVDFSTLVTSPGDRTTYSASGVQSNVHYQVEQDGTLLGTSSTTDMAISGSGFFVVGNSATGTPDYALTRAGSFLPDDSGFLRNTSGQYLQGWKLDANGGLGTVNTTRFDDLETINVGNLAYGGSRTTQMGLTGNLPAQATVGTNFATTTTFYDSLGNAQDIKLDWTMTTAPDPAAAPTPIDGVWELTVTAPGAYTVTPAGAQTFTFASVGPYAGMMVDGTGTPLGSMPFTVTSGTSATSPTPDSFTLNVSNITQLRGDYVPQITADGAKAGRVTSVNIDETGKLWALYDNGARQGLYQVPVANVTNPDGLVTQAGNTYTLGRDSGTLTLSAGNSGKAGTVVGSALEQSNVDIATELVSLIETQRAYSSNATLVRTTDELVEETTRLKR</sequence>
<organism evidence="10 11">
    <name type="scientific">Azospirillum thiophilum</name>
    <dbReference type="NCBI Taxonomy" id="528244"/>
    <lineage>
        <taxon>Bacteria</taxon>
        <taxon>Pseudomonadati</taxon>
        <taxon>Pseudomonadota</taxon>
        <taxon>Alphaproteobacteria</taxon>
        <taxon>Rhodospirillales</taxon>
        <taxon>Azospirillaceae</taxon>
        <taxon>Azospirillum</taxon>
    </lineage>
</organism>
<evidence type="ECO:0000259" key="7">
    <source>
        <dbReference type="Pfam" id="PF06429"/>
    </source>
</evidence>
<feature type="domain" description="Flagellar basal body rod protein N-terminal" evidence="6">
    <location>
        <begin position="7"/>
        <end position="37"/>
    </location>
</feature>
<gene>
    <name evidence="10" type="ORF">AL072_31420</name>
</gene>
<evidence type="ECO:0000256" key="5">
    <source>
        <dbReference type="RuleBase" id="RU362116"/>
    </source>
</evidence>
<dbReference type="GO" id="GO:0005829">
    <property type="term" value="C:cytosol"/>
    <property type="evidence" value="ECO:0007669"/>
    <property type="project" value="TreeGrafter"/>
</dbReference>
<evidence type="ECO:0000313" key="11">
    <source>
        <dbReference type="Proteomes" id="UP000069935"/>
    </source>
</evidence>
<dbReference type="InterPro" id="IPR011491">
    <property type="entry name" value="FlgE_D2"/>
</dbReference>